<dbReference type="EMBL" id="CP123735">
    <property type="protein sequence ID" value="WGO86419.1"/>
    <property type="molecule type" value="Genomic_DNA"/>
</dbReference>
<evidence type="ECO:0000313" key="2">
    <source>
        <dbReference type="EMBL" id="WGO86419.1"/>
    </source>
</evidence>
<gene>
    <name evidence="2" type="ORF">QEJ78_02835</name>
    <name evidence="1" type="ORF">SAMN02983011_00817</name>
</gene>
<evidence type="ECO:0000313" key="1">
    <source>
        <dbReference type="EMBL" id="SDA48216.1"/>
    </source>
</evidence>
<protein>
    <submittedName>
        <fullName evidence="2">Uncharacterized protein</fullName>
    </submittedName>
</protein>
<reference evidence="1 3" key="1">
    <citation type="submission" date="2016-10" db="EMBL/GenBank/DDBJ databases">
        <authorList>
            <person name="Varghese N."/>
            <person name="Submissions S."/>
        </authorList>
    </citation>
    <scope>NUCLEOTIDE SEQUENCE [LARGE SCALE GENOMIC DNA]</scope>
    <source>
        <strain evidence="1 3">ATCC 43761</strain>
    </source>
</reference>
<reference evidence="2" key="2">
    <citation type="journal article" date="2022" name="Food Funct.">
        <title>Lactobacillus kefiranofaciens ZW18 from Kefir enhances the anti-tumor effect of anti-programmed cell death 1 (PD-1) immunotherapy by modulating the gut microbiota.</title>
        <authorList>
            <person name="Zhao J."/>
            <person name="Wang Y."/>
            <person name="Wang J."/>
            <person name="Lv M."/>
            <person name="Zhou C."/>
            <person name="Jia L."/>
            <person name="Geng W."/>
        </authorList>
    </citation>
    <scope>NUCLEOTIDE SEQUENCE</scope>
    <source>
        <strain evidence="2">ZW18</strain>
    </source>
</reference>
<keyword evidence="3" id="KW-1185">Reference proteome</keyword>
<organism evidence="2 4">
    <name type="scientific">Lactobacillus kefiranofaciens</name>
    <dbReference type="NCBI Taxonomy" id="267818"/>
    <lineage>
        <taxon>Bacteria</taxon>
        <taxon>Bacillati</taxon>
        <taxon>Bacillota</taxon>
        <taxon>Bacilli</taxon>
        <taxon>Lactobacillales</taxon>
        <taxon>Lactobacillaceae</taxon>
        <taxon>Lactobacillus</taxon>
    </lineage>
</organism>
<dbReference type="GeneID" id="72686870"/>
<name>A0AAX3UFN4_9LACO</name>
<evidence type="ECO:0000313" key="3">
    <source>
        <dbReference type="Proteomes" id="UP000181860"/>
    </source>
</evidence>
<dbReference type="EMBL" id="FMXC01000006">
    <property type="protein sequence ID" value="SDA48216.1"/>
    <property type="molecule type" value="Genomic_DNA"/>
</dbReference>
<accession>A0AAX3UFN4</accession>
<proteinExistence type="predicted"/>
<dbReference type="AlphaFoldDB" id="A0AAX3UFN4"/>
<reference evidence="2" key="3">
    <citation type="submission" date="2023-04" db="EMBL/GenBank/DDBJ databases">
        <authorList>
            <person name="Wang Y."/>
        </authorList>
    </citation>
    <scope>NUCLEOTIDE SEQUENCE</scope>
    <source>
        <strain evidence="2">ZW18</strain>
    </source>
</reference>
<evidence type="ECO:0000313" key="4">
    <source>
        <dbReference type="Proteomes" id="UP001242513"/>
    </source>
</evidence>
<dbReference type="RefSeq" id="WP_013854050.1">
    <property type="nucleotide sequence ID" value="NZ_CP061341.1"/>
</dbReference>
<dbReference type="Proteomes" id="UP001242513">
    <property type="component" value="Chromosome"/>
</dbReference>
<dbReference type="Proteomes" id="UP000181860">
    <property type="component" value="Unassembled WGS sequence"/>
</dbReference>
<sequence length="50" mass="5856">MLTKKSKIKRLIQLVKYGISIAVIIYQSIQKINRIRNKAKGRKPSIYPEK</sequence>